<dbReference type="GO" id="GO:0008233">
    <property type="term" value="F:peptidase activity"/>
    <property type="evidence" value="ECO:0007669"/>
    <property type="project" value="InterPro"/>
</dbReference>
<evidence type="ECO:0000256" key="1">
    <source>
        <dbReference type="ARBA" id="ARBA00008683"/>
    </source>
</evidence>
<dbReference type="EMBL" id="RCYZ01000001">
    <property type="protein sequence ID" value="TPG71996.1"/>
    <property type="molecule type" value="Genomic_DNA"/>
</dbReference>
<dbReference type="Gene3D" id="3.90.226.10">
    <property type="entry name" value="2-enoyl-CoA Hydratase, Chain A, domain 1"/>
    <property type="match status" value="1"/>
</dbReference>
<evidence type="ECO:0000259" key="2">
    <source>
        <dbReference type="Pfam" id="PF01343"/>
    </source>
</evidence>
<dbReference type="OrthoDB" id="1490107at2"/>
<keyword evidence="4" id="KW-1185">Reference proteome</keyword>
<evidence type="ECO:0000313" key="3">
    <source>
        <dbReference type="EMBL" id="TPG71996.1"/>
    </source>
</evidence>
<dbReference type="InterPro" id="IPR029045">
    <property type="entry name" value="ClpP/crotonase-like_dom_sf"/>
</dbReference>
<feature type="domain" description="Peptidase S49" evidence="2">
    <location>
        <begin position="142"/>
        <end position="291"/>
    </location>
</feature>
<dbReference type="SUPFAM" id="SSF52096">
    <property type="entry name" value="ClpP/crotonase"/>
    <property type="match status" value="1"/>
</dbReference>
<dbReference type="PANTHER" id="PTHR42987">
    <property type="entry name" value="PEPTIDASE S49"/>
    <property type="match status" value="1"/>
</dbReference>
<sequence length="457" mass="47241">MLLNSNLAAMLQAPFLVEGQALQLVYAEVAQLLNGLAGGAPVPTADAKPPQYFAITPHAAALGMMGYNALDEVPAGSIAVHTVAGVMMPEDGYYSLGTKSIGQRMKQADAHENIVAHVGVFRTPGGSTSGLEDFAATISGTQKPFVSFVQQGCSAGYWSACSGNVVMVAGRTAMLGSIGTMAEFLDFTGYFEKMGIKQVTGYATLSTNKNASFKAAIEGDLKPLQKEILDPLNEVFLSTVLANRDGKIDPKQQKNVLSGSVFIGQANIDNGLADVMGTLDDAIALAQQLADEADTSTNSSSTQNSMSLFSKKLTLGAAAFALVSAETITPEQAAAANQELTDAGVTGAQLITEAAFNDLTAKAGRVDAAETTAIEAAAKVTELTAANTQLTTDLATANASLVALGKVPGAAHSNPALGAGQTDINTEATDENQKAIDEMPHNSALDNHPLFGKRIPV</sequence>
<dbReference type="InterPro" id="IPR002142">
    <property type="entry name" value="Peptidase_S49"/>
</dbReference>
<organism evidence="3 4">
    <name type="scientific">Hymenobacter nivis</name>
    <dbReference type="NCBI Taxonomy" id="1850093"/>
    <lineage>
        <taxon>Bacteria</taxon>
        <taxon>Pseudomonadati</taxon>
        <taxon>Bacteroidota</taxon>
        <taxon>Cytophagia</taxon>
        <taxon>Cytophagales</taxon>
        <taxon>Hymenobacteraceae</taxon>
        <taxon>Hymenobacter</taxon>
    </lineage>
</organism>
<comment type="similarity">
    <text evidence="1">Belongs to the peptidase S49 family.</text>
</comment>
<dbReference type="PANTHER" id="PTHR42987:SF4">
    <property type="entry name" value="PROTEASE SOHB-RELATED"/>
    <property type="match status" value="1"/>
</dbReference>
<name>A0A502HEY3_9BACT</name>
<dbReference type="GO" id="GO:0006508">
    <property type="term" value="P:proteolysis"/>
    <property type="evidence" value="ECO:0007669"/>
    <property type="project" value="InterPro"/>
</dbReference>
<dbReference type="RefSeq" id="WP_140464614.1">
    <property type="nucleotide sequence ID" value="NZ_RCYZ01000001.1"/>
</dbReference>
<proteinExistence type="inferred from homology"/>
<accession>A0A502HEY3</accession>
<dbReference type="Pfam" id="PF01343">
    <property type="entry name" value="Peptidase_S49"/>
    <property type="match status" value="1"/>
</dbReference>
<dbReference type="AlphaFoldDB" id="A0A502HEY3"/>
<dbReference type="Proteomes" id="UP000317646">
    <property type="component" value="Unassembled WGS sequence"/>
</dbReference>
<gene>
    <name evidence="3" type="ORF">EAH73_01760</name>
</gene>
<evidence type="ECO:0000313" key="4">
    <source>
        <dbReference type="Proteomes" id="UP000317646"/>
    </source>
</evidence>
<protein>
    <recommendedName>
        <fullName evidence="2">Peptidase S49 domain-containing protein</fullName>
    </recommendedName>
</protein>
<reference evidence="3 4" key="1">
    <citation type="journal article" date="2019" name="Environ. Microbiol.">
        <title>Species interactions and distinct microbial communities in high Arctic permafrost affected cryosols are associated with the CH4 and CO2 gas fluxes.</title>
        <authorList>
            <person name="Altshuler I."/>
            <person name="Hamel J."/>
            <person name="Turney S."/>
            <person name="Magnuson E."/>
            <person name="Levesque R."/>
            <person name="Greer C."/>
            <person name="Whyte L.G."/>
        </authorList>
    </citation>
    <scope>NUCLEOTIDE SEQUENCE [LARGE SCALE GENOMIC DNA]</scope>
    <source>
        <strain evidence="3 4">S9.2P</strain>
    </source>
</reference>
<comment type="caution">
    <text evidence="3">The sequence shown here is derived from an EMBL/GenBank/DDBJ whole genome shotgun (WGS) entry which is preliminary data.</text>
</comment>